<evidence type="ECO:0000256" key="5">
    <source>
        <dbReference type="ARBA" id="ARBA00023136"/>
    </source>
</evidence>
<feature type="transmembrane region" description="Helical" evidence="6">
    <location>
        <begin position="493"/>
        <end position="513"/>
    </location>
</feature>
<dbReference type="AlphaFoldDB" id="A0A2C9VP45"/>
<dbReference type="OMA" id="DSHRIPD"/>
<evidence type="ECO:0000256" key="3">
    <source>
        <dbReference type="ARBA" id="ARBA00022824"/>
    </source>
</evidence>
<protein>
    <recommendedName>
        <fullName evidence="6">Reticulon-like protein</fullName>
    </recommendedName>
</protein>
<keyword evidence="3 6" id="KW-0256">Endoplasmic reticulum</keyword>
<evidence type="ECO:0000313" key="10">
    <source>
        <dbReference type="Proteomes" id="UP000091857"/>
    </source>
</evidence>
<dbReference type="PANTHER" id="PTHR46626:SF1">
    <property type="entry name" value="RETICULON-LIKE PROTEIN B21"/>
    <property type="match status" value="1"/>
</dbReference>
<keyword evidence="10" id="KW-1185">Reference proteome</keyword>
<evidence type="ECO:0000256" key="6">
    <source>
        <dbReference type="RuleBase" id="RU363132"/>
    </source>
</evidence>
<dbReference type="InterPro" id="IPR044647">
    <property type="entry name" value="RTNLB17/18/21"/>
</dbReference>
<sequence>MDVSRRRAGARTGAAAGSVWESRMKLDEVKGGIKVSNGDGKSQETATSDTPRKILKRGQSGTSLAATAKRKTWKSDNSDAQFQTAKGKTEPPSLKHCEEQCRELSVSGDGIKKSSMPARRGRSEGVKELSVSVDVIDKSPVQNKKGRSDVDKEIGVSADGNEKSPVQMRKTRSDVKEAVESGAQLRKCKSDSANAAILSGKGMVVDSGIERDSMDSIKGSEDSVSSIEKSPPEIVETGSEGSCKEFGVCQEKVICSSEANGAPIKSAPQLLVDNQDEHDDMATDGDEAFDEDEEMEIEIEEKNLDVKEINIPEQNTKPKKIENEDKRVYQFSNKTAPTSSTVNKQSPPVLRRATIYQNHPKPTIPVTNEYPQSFPETHDKLQNLVDLVMWKDISRSAFMFGIGTFIIISSSYTKDINISCISLISYLGLVYLAAIFLSRSLIYRGVIYMEDKRHVLGEEEAMWLLKLVLPYLNECLLKIRALFSGDPATTMKLAVLLFVLARCGSSITIWKMAKLGFFGAFTVPKVCSSYSSQLTSYAKFWIQRFRDAWQSCSHKKAVALAIFTLVWNLSSIVARVWAVFMMFVAVRYYQQSMESYNLTENDADDENFCGEQRKGVEFTPVDEVNKMKKKF</sequence>
<feature type="compositionally biased region" description="Polar residues" evidence="7">
    <location>
        <begin position="39"/>
        <end position="49"/>
    </location>
</feature>
<evidence type="ECO:0000313" key="9">
    <source>
        <dbReference type="EMBL" id="OAY46899.1"/>
    </source>
</evidence>
<name>A0A2C9VP45_MANES</name>
<dbReference type="GO" id="GO:0005789">
    <property type="term" value="C:endoplasmic reticulum membrane"/>
    <property type="evidence" value="ECO:0007669"/>
    <property type="project" value="UniProtKB-SubCell"/>
</dbReference>
<feature type="transmembrane region" description="Helical" evidence="6">
    <location>
        <begin position="424"/>
        <end position="443"/>
    </location>
</feature>
<comment type="subcellular location">
    <subcellularLocation>
        <location evidence="1 6">Endoplasmic reticulum membrane</location>
        <topology evidence="1 6">Multi-pass membrane protein</topology>
    </subcellularLocation>
</comment>
<dbReference type="Proteomes" id="UP000091857">
    <property type="component" value="Chromosome 6"/>
</dbReference>
<dbReference type="Gramene" id="Manes.06G036600.1.v8.1">
    <property type="protein sequence ID" value="Manes.06G036600.1.v8.1.CDS"/>
    <property type="gene ID" value="Manes.06G036600.v8.1"/>
</dbReference>
<reference evidence="10" key="1">
    <citation type="journal article" date="2016" name="Nat. Biotechnol.">
        <title>Sequencing wild and cultivated cassava and related species reveals extensive interspecific hybridization and genetic diversity.</title>
        <authorList>
            <person name="Bredeson J.V."/>
            <person name="Lyons J.B."/>
            <person name="Prochnik S.E."/>
            <person name="Wu G.A."/>
            <person name="Ha C.M."/>
            <person name="Edsinger-Gonzales E."/>
            <person name="Grimwood J."/>
            <person name="Schmutz J."/>
            <person name="Rabbi I.Y."/>
            <person name="Egesi C."/>
            <person name="Nauluvula P."/>
            <person name="Lebot V."/>
            <person name="Ndunguru J."/>
            <person name="Mkamilo G."/>
            <person name="Bart R.S."/>
            <person name="Setter T.L."/>
            <person name="Gleadow R.M."/>
            <person name="Kulakow P."/>
            <person name="Ferguson M.E."/>
            <person name="Rounsley S."/>
            <person name="Rokhsar D.S."/>
        </authorList>
    </citation>
    <scope>NUCLEOTIDE SEQUENCE [LARGE SCALE GENOMIC DNA]</scope>
    <source>
        <strain evidence="10">cv. AM560-2</strain>
    </source>
</reference>
<dbReference type="InterPro" id="IPR003388">
    <property type="entry name" value="Reticulon"/>
</dbReference>
<keyword evidence="2 6" id="KW-0812">Transmembrane</keyword>
<proteinExistence type="predicted"/>
<accession>A0A2C9VP45</accession>
<feature type="region of interest" description="Disordered" evidence="7">
    <location>
        <begin position="213"/>
        <end position="240"/>
    </location>
</feature>
<dbReference type="OrthoDB" id="567788at2759"/>
<dbReference type="PANTHER" id="PTHR46626">
    <property type="entry name" value="RETICULON-LIKE PROTEIN B17"/>
    <property type="match status" value="1"/>
</dbReference>
<keyword evidence="5 6" id="KW-0472">Membrane</keyword>
<feature type="compositionally biased region" description="Basic and acidic residues" evidence="7">
    <location>
        <begin position="87"/>
        <end position="102"/>
    </location>
</feature>
<feature type="region of interest" description="Disordered" evidence="7">
    <location>
        <begin position="30"/>
        <end position="174"/>
    </location>
</feature>
<dbReference type="EMBL" id="CM004392">
    <property type="protein sequence ID" value="OAY46899.1"/>
    <property type="molecule type" value="Genomic_DNA"/>
</dbReference>
<evidence type="ECO:0000259" key="8">
    <source>
        <dbReference type="PROSITE" id="PS50845"/>
    </source>
</evidence>
<feature type="transmembrane region" description="Helical" evidence="6">
    <location>
        <begin position="557"/>
        <end position="586"/>
    </location>
</feature>
<comment type="caution">
    <text evidence="9">The sequence shown here is derived from an EMBL/GenBank/DDBJ whole genome shotgun (WGS) entry which is preliminary data.</text>
</comment>
<evidence type="ECO:0000256" key="2">
    <source>
        <dbReference type="ARBA" id="ARBA00022692"/>
    </source>
</evidence>
<dbReference type="Pfam" id="PF02453">
    <property type="entry name" value="Reticulon"/>
    <property type="match status" value="1"/>
</dbReference>
<organism evidence="9 10">
    <name type="scientific">Manihot esculenta</name>
    <name type="common">Cassava</name>
    <name type="synonym">Jatropha manihot</name>
    <dbReference type="NCBI Taxonomy" id="3983"/>
    <lineage>
        <taxon>Eukaryota</taxon>
        <taxon>Viridiplantae</taxon>
        <taxon>Streptophyta</taxon>
        <taxon>Embryophyta</taxon>
        <taxon>Tracheophyta</taxon>
        <taxon>Spermatophyta</taxon>
        <taxon>Magnoliopsida</taxon>
        <taxon>eudicotyledons</taxon>
        <taxon>Gunneridae</taxon>
        <taxon>Pentapetalae</taxon>
        <taxon>rosids</taxon>
        <taxon>fabids</taxon>
        <taxon>Malpighiales</taxon>
        <taxon>Euphorbiaceae</taxon>
        <taxon>Crotonoideae</taxon>
        <taxon>Manihoteae</taxon>
        <taxon>Manihot</taxon>
    </lineage>
</organism>
<gene>
    <name evidence="9" type="ORF">MANES_06G036600v8</name>
</gene>
<keyword evidence="4 6" id="KW-1133">Transmembrane helix</keyword>
<evidence type="ECO:0000256" key="4">
    <source>
        <dbReference type="ARBA" id="ARBA00022989"/>
    </source>
</evidence>
<evidence type="ECO:0000256" key="1">
    <source>
        <dbReference type="ARBA" id="ARBA00004477"/>
    </source>
</evidence>
<feature type="domain" description="Reticulon" evidence="8">
    <location>
        <begin position="384"/>
        <end position="547"/>
    </location>
</feature>
<dbReference type="STRING" id="3983.A0A2C9VP45"/>
<evidence type="ECO:0000256" key="7">
    <source>
        <dbReference type="SAM" id="MobiDB-lite"/>
    </source>
</evidence>
<dbReference type="PROSITE" id="PS50845">
    <property type="entry name" value="RETICULON"/>
    <property type="match status" value="1"/>
</dbReference>